<sequence>MIEKNNLVVKYYNLKMFLTTDLNTFMKVLINEYGAIFNVEYREMNENEQRESSYIQDGITLVKDRFWLLESLVTSTKRRKDLEAKIIDEGQK</sequence>
<protein>
    <submittedName>
        <fullName evidence="1">Uncharacterized protein</fullName>
    </submittedName>
</protein>
<dbReference type="RefSeq" id="WP_142891961.1">
    <property type="nucleotide sequence ID" value="NZ_ML660161.1"/>
</dbReference>
<gene>
    <name evidence="1" type="ORF">FLL46_03010</name>
</gene>
<dbReference type="EMBL" id="VIKS01000002">
    <property type="protein sequence ID" value="TQV89111.1"/>
    <property type="molecule type" value="Genomic_DNA"/>
</dbReference>
<comment type="caution">
    <text evidence="1">The sequence shown here is derived from an EMBL/GenBank/DDBJ whole genome shotgun (WGS) entry which is preliminary data.</text>
</comment>
<evidence type="ECO:0000313" key="2">
    <source>
        <dbReference type="Proteomes" id="UP000315439"/>
    </source>
</evidence>
<proteinExistence type="predicted"/>
<keyword evidence="2" id="KW-1185">Reference proteome</keyword>
<dbReference type="Proteomes" id="UP000315439">
    <property type="component" value="Unassembled WGS sequence"/>
</dbReference>
<reference evidence="1 2" key="1">
    <citation type="submission" date="2019-07" db="EMBL/GenBank/DDBJ databases">
        <title>Draft genome for Aliikangiella sp. M105.</title>
        <authorList>
            <person name="Wang G."/>
        </authorList>
    </citation>
    <scope>NUCLEOTIDE SEQUENCE [LARGE SCALE GENOMIC DNA]</scope>
    <source>
        <strain evidence="1 2">M105</strain>
    </source>
</reference>
<organism evidence="1 2">
    <name type="scientific">Aliikangiella coralliicola</name>
    <dbReference type="NCBI Taxonomy" id="2592383"/>
    <lineage>
        <taxon>Bacteria</taxon>
        <taxon>Pseudomonadati</taxon>
        <taxon>Pseudomonadota</taxon>
        <taxon>Gammaproteobacteria</taxon>
        <taxon>Oceanospirillales</taxon>
        <taxon>Pleioneaceae</taxon>
        <taxon>Aliikangiella</taxon>
    </lineage>
</organism>
<accession>A0A545UI15</accession>
<evidence type="ECO:0000313" key="1">
    <source>
        <dbReference type="EMBL" id="TQV89111.1"/>
    </source>
</evidence>
<name>A0A545UI15_9GAMM</name>
<dbReference type="AlphaFoldDB" id="A0A545UI15"/>